<reference evidence="1 2" key="1">
    <citation type="submission" date="2016-10" db="EMBL/GenBank/DDBJ databases">
        <authorList>
            <person name="de Groot N.N."/>
        </authorList>
    </citation>
    <scope>NUCLEOTIDE SEQUENCE [LARGE SCALE GENOMIC DNA]</scope>
    <source>
        <strain evidence="1 2">DSM 21632</strain>
    </source>
</reference>
<gene>
    <name evidence="1" type="ORF">SAMN05192534_1333</name>
</gene>
<dbReference type="Proteomes" id="UP000199163">
    <property type="component" value="Unassembled WGS sequence"/>
</dbReference>
<dbReference type="RefSeq" id="WP_091276453.1">
    <property type="nucleotide sequence ID" value="NZ_FNDK01000033.1"/>
</dbReference>
<dbReference type="OrthoDB" id="9803979at2"/>
<dbReference type="EMBL" id="FNDK01000033">
    <property type="protein sequence ID" value="SDI30346.1"/>
    <property type="molecule type" value="Genomic_DNA"/>
</dbReference>
<keyword evidence="2" id="KW-1185">Reference proteome</keyword>
<protein>
    <submittedName>
        <fullName evidence="1">Uncharacterized protein</fullName>
    </submittedName>
</protein>
<organism evidence="1 2">
    <name type="scientific">Alteribacillus persepolensis</name>
    <dbReference type="NCBI Taxonomy" id="568899"/>
    <lineage>
        <taxon>Bacteria</taxon>
        <taxon>Bacillati</taxon>
        <taxon>Bacillota</taxon>
        <taxon>Bacilli</taxon>
        <taxon>Bacillales</taxon>
        <taxon>Bacillaceae</taxon>
        <taxon>Alteribacillus</taxon>
    </lineage>
</organism>
<dbReference type="AlphaFoldDB" id="A0A1G8JGP4"/>
<sequence>MPLKRSDEEKIKGTNVSVSDFWRWAYSDLLSNRNRGILAEFLVGNALGLTDEARIEWDKADFEYHGKLIEVKSGAYIQAWKQRQLSNIVFNIPKAKSWDYKTGEMSQDSKRNSDCYVFCVYQDQDKTNYDVLDVSRWEFYVLSTDFLNHHFFEHKSISLSTIQKSCEATTYAHLKHKIDNVLNDGSC</sequence>
<accession>A0A1G8JGP4</accession>
<evidence type="ECO:0000313" key="2">
    <source>
        <dbReference type="Proteomes" id="UP000199163"/>
    </source>
</evidence>
<name>A0A1G8JGP4_9BACI</name>
<evidence type="ECO:0000313" key="1">
    <source>
        <dbReference type="EMBL" id="SDI30346.1"/>
    </source>
</evidence>
<proteinExistence type="predicted"/>
<dbReference type="STRING" id="568899.SAMN05192534_1333"/>